<feature type="compositionally biased region" description="Low complexity" evidence="1">
    <location>
        <begin position="28"/>
        <end position="48"/>
    </location>
</feature>
<feature type="region of interest" description="Disordered" evidence="1">
    <location>
        <begin position="22"/>
        <end position="48"/>
    </location>
</feature>
<dbReference type="RefSeq" id="XP_033455134.1">
    <property type="nucleotide sequence ID" value="XM_033606040.1"/>
</dbReference>
<name>A0A6J3LR51_9PEZI</name>
<keyword evidence="2" id="KW-1185">Reference proteome</keyword>
<sequence>MSARQPLAVPTRCLRSQIKKRINSHRNASTTAVAPTPTGGPTATATPPLWRGKVSLTRSGAPWTGSMEWQTSTYSFNKYTTIPLPAAAANVERLIENFITLKHVGDQTHMDPRAIKAALALRRKSATKVYAGSPRIKDFGTHIQMTVFVFDGAEDVTLKEQQKFKNRKNADTTDRRTSSKTDLDRILEPEQQAGLQSLIARIYGKPVDLRLVKLAKPHLDAEILAAFVAQRLCDRNNTPRRVIRDSTWKAPLPDPRVIAVTRQTKALKLIRGGKKFAWQDLTMKELAPTCTSAIMKELAVSQVSSVQVEAAGRLTKRLTANRSARKMARRGTTTKLPSPILLGHRKKHLQYAFRSGKRRVGQYGIRVLLGHT</sequence>
<reference evidence="3" key="2">
    <citation type="submission" date="2020-04" db="EMBL/GenBank/DDBJ databases">
        <authorList>
            <consortium name="NCBI Genome Project"/>
        </authorList>
    </citation>
    <scope>NUCLEOTIDE SEQUENCE</scope>
    <source>
        <strain evidence="3">CBS 342.82</strain>
    </source>
</reference>
<gene>
    <name evidence="3" type="ORF">K489DRAFT_385213</name>
</gene>
<evidence type="ECO:0000256" key="1">
    <source>
        <dbReference type="SAM" id="MobiDB-lite"/>
    </source>
</evidence>
<protein>
    <submittedName>
        <fullName evidence="3">Uncharacterized protein</fullName>
    </submittedName>
</protein>
<evidence type="ECO:0000313" key="3">
    <source>
        <dbReference type="RefSeq" id="XP_033455134.1"/>
    </source>
</evidence>
<dbReference type="AlphaFoldDB" id="A0A6J3LR51"/>
<dbReference type="OrthoDB" id="4360278at2759"/>
<feature type="region of interest" description="Disordered" evidence="1">
    <location>
        <begin position="164"/>
        <end position="183"/>
    </location>
</feature>
<reference evidence="3" key="1">
    <citation type="submission" date="2020-01" db="EMBL/GenBank/DDBJ databases">
        <authorList>
            <consortium name="DOE Joint Genome Institute"/>
            <person name="Haridas S."/>
            <person name="Albert R."/>
            <person name="Binder M."/>
            <person name="Bloem J."/>
            <person name="Labutti K."/>
            <person name="Salamov A."/>
            <person name="Andreopoulos B."/>
            <person name="Baker S.E."/>
            <person name="Barry K."/>
            <person name="Bills G."/>
            <person name="Bluhm B.H."/>
            <person name="Cannon C."/>
            <person name="Castanera R."/>
            <person name="Culley D.E."/>
            <person name="Daum C."/>
            <person name="Ezra D."/>
            <person name="Gonzalez J.B."/>
            <person name="Henrissat B."/>
            <person name="Kuo A."/>
            <person name="Liang C."/>
            <person name="Lipzen A."/>
            <person name="Lutzoni F."/>
            <person name="Magnuson J."/>
            <person name="Mondo S."/>
            <person name="Nolan M."/>
            <person name="Ohm R."/>
            <person name="Pangilinan J."/>
            <person name="Park H.-J."/>
            <person name="Ramirez L."/>
            <person name="Alfaro M."/>
            <person name="Sun H."/>
            <person name="Tritt A."/>
            <person name="Yoshinaga Y."/>
            <person name="Zwiers L.-H."/>
            <person name="Turgeon B.G."/>
            <person name="Goodwin S.B."/>
            <person name="Spatafora J.W."/>
            <person name="Crous P.W."/>
            <person name="Grigoriev I.V."/>
        </authorList>
    </citation>
    <scope>NUCLEOTIDE SEQUENCE</scope>
    <source>
        <strain evidence="3">CBS 342.82</strain>
    </source>
</reference>
<dbReference type="Proteomes" id="UP000504637">
    <property type="component" value="Unplaced"/>
</dbReference>
<organism evidence="3">
    <name type="scientific">Dissoconium aciculare CBS 342.82</name>
    <dbReference type="NCBI Taxonomy" id="1314786"/>
    <lineage>
        <taxon>Eukaryota</taxon>
        <taxon>Fungi</taxon>
        <taxon>Dikarya</taxon>
        <taxon>Ascomycota</taxon>
        <taxon>Pezizomycotina</taxon>
        <taxon>Dothideomycetes</taxon>
        <taxon>Dothideomycetidae</taxon>
        <taxon>Mycosphaerellales</taxon>
        <taxon>Dissoconiaceae</taxon>
        <taxon>Dissoconium</taxon>
    </lineage>
</organism>
<dbReference type="GeneID" id="54363840"/>
<proteinExistence type="predicted"/>
<accession>A0A6J3LR51</accession>
<reference evidence="3" key="3">
    <citation type="submission" date="2025-08" db="UniProtKB">
        <authorList>
            <consortium name="RefSeq"/>
        </authorList>
    </citation>
    <scope>IDENTIFICATION</scope>
    <source>
        <strain evidence="3">CBS 342.82</strain>
    </source>
</reference>
<evidence type="ECO:0000313" key="2">
    <source>
        <dbReference type="Proteomes" id="UP000504637"/>
    </source>
</evidence>